<evidence type="ECO:0000313" key="2">
    <source>
        <dbReference type="Proteomes" id="UP001055811"/>
    </source>
</evidence>
<keyword evidence="2" id="KW-1185">Reference proteome</keyword>
<reference evidence="2" key="1">
    <citation type="journal article" date="2022" name="Mol. Ecol. Resour.">
        <title>The genomes of chicory, endive, great burdock and yacon provide insights into Asteraceae palaeo-polyploidization history and plant inulin production.</title>
        <authorList>
            <person name="Fan W."/>
            <person name="Wang S."/>
            <person name="Wang H."/>
            <person name="Wang A."/>
            <person name="Jiang F."/>
            <person name="Liu H."/>
            <person name="Zhao H."/>
            <person name="Xu D."/>
            <person name="Zhang Y."/>
        </authorList>
    </citation>
    <scope>NUCLEOTIDE SEQUENCE [LARGE SCALE GENOMIC DNA]</scope>
    <source>
        <strain evidence="2">cv. Punajuju</strain>
    </source>
</reference>
<evidence type="ECO:0000313" key="1">
    <source>
        <dbReference type="EMBL" id="KAI3740303.1"/>
    </source>
</evidence>
<reference evidence="1 2" key="2">
    <citation type="journal article" date="2022" name="Mol. Ecol. Resour.">
        <title>The genomes of chicory, endive, great burdock and yacon provide insights into Asteraceae paleo-polyploidization history and plant inulin production.</title>
        <authorList>
            <person name="Fan W."/>
            <person name="Wang S."/>
            <person name="Wang H."/>
            <person name="Wang A."/>
            <person name="Jiang F."/>
            <person name="Liu H."/>
            <person name="Zhao H."/>
            <person name="Xu D."/>
            <person name="Zhang Y."/>
        </authorList>
    </citation>
    <scope>NUCLEOTIDE SEQUENCE [LARGE SCALE GENOMIC DNA]</scope>
    <source>
        <strain evidence="2">cv. Punajuju</strain>
        <tissue evidence="1">Leaves</tissue>
    </source>
</reference>
<accession>A0ACB9D114</accession>
<gene>
    <name evidence="1" type="ORF">L2E82_30731</name>
</gene>
<comment type="caution">
    <text evidence="1">The sequence shown here is derived from an EMBL/GenBank/DDBJ whole genome shotgun (WGS) entry which is preliminary data.</text>
</comment>
<name>A0ACB9D114_CICIN</name>
<proteinExistence type="predicted"/>
<dbReference type="Proteomes" id="UP001055811">
    <property type="component" value="Linkage Group LG05"/>
</dbReference>
<sequence length="219" mass="24251">MGIGTPKSSPVLLLLLTLILVTIPPRSYSFSIPTTTFHALFSLSDSLFNRVANLRAARGDISGSIRARSIAQKIEKHSRGFSFYGVMWSLGWDYMKNYAWRDIGIASSEMFGAVSDMNELIRGLSALTRMESEAERVAWVRRNYGNMLTVSKSMFNRLLRVFSRSGPLKDAVEILQAEIVDGGLLKDCLELGSNDLKGVIQILKDVASQYSSTSGKTEL</sequence>
<organism evidence="1 2">
    <name type="scientific">Cichorium intybus</name>
    <name type="common">Chicory</name>
    <dbReference type="NCBI Taxonomy" id="13427"/>
    <lineage>
        <taxon>Eukaryota</taxon>
        <taxon>Viridiplantae</taxon>
        <taxon>Streptophyta</taxon>
        <taxon>Embryophyta</taxon>
        <taxon>Tracheophyta</taxon>
        <taxon>Spermatophyta</taxon>
        <taxon>Magnoliopsida</taxon>
        <taxon>eudicotyledons</taxon>
        <taxon>Gunneridae</taxon>
        <taxon>Pentapetalae</taxon>
        <taxon>asterids</taxon>
        <taxon>campanulids</taxon>
        <taxon>Asterales</taxon>
        <taxon>Asteraceae</taxon>
        <taxon>Cichorioideae</taxon>
        <taxon>Cichorieae</taxon>
        <taxon>Cichoriinae</taxon>
        <taxon>Cichorium</taxon>
    </lineage>
</organism>
<protein>
    <submittedName>
        <fullName evidence="1">Uncharacterized protein</fullName>
    </submittedName>
</protein>
<dbReference type="EMBL" id="CM042013">
    <property type="protein sequence ID" value="KAI3740303.1"/>
    <property type="molecule type" value="Genomic_DNA"/>
</dbReference>